<protein>
    <recommendedName>
        <fullName evidence="2">Double-GTPase 2 domain-containing protein</fullName>
    </recommendedName>
</protein>
<accession>A0A975G4E3</accession>
<dbReference type="KEGG" id="caul:KCG34_12315"/>
<evidence type="ECO:0000259" key="2">
    <source>
        <dbReference type="Pfam" id="PF19993"/>
    </source>
</evidence>
<dbReference type="EMBL" id="CP073078">
    <property type="protein sequence ID" value="QUD90589.1"/>
    <property type="molecule type" value="Genomic_DNA"/>
</dbReference>
<reference evidence="3" key="1">
    <citation type="submission" date="2021-04" db="EMBL/GenBank/DDBJ databases">
        <title>The complete genome sequence of Caulobacter sp. S6.</title>
        <authorList>
            <person name="Tang Y."/>
            <person name="Ouyang W."/>
            <person name="Liu Q."/>
            <person name="Huang B."/>
            <person name="Guo Z."/>
            <person name="Lei P."/>
        </authorList>
    </citation>
    <scope>NUCLEOTIDE SEQUENCE</scope>
    <source>
        <strain evidence="3">S6</strain>
    </source>
</reference>
<evidence type="ECO:0000313" key="4">
    <source>
        <dbReference type="Proteomes" id="UP000676409"/>
    </source>
</evidence>
<organism evidence="3 4">
    <name type="scientific">Phenylobacterium montanum</name>
    <dbReference type="NCBI Taxonomy" id="2823693"/>
    <lineage>
        <taxon>Bacteria</taxon>
        <taxon>Pseudomonadati</taxon>
        <taxon>Pseudomonadota</taxon>
        <taxon>Alphaproteobacteria</taxon>
        <taxon>Caulobacterales</taxon>
        <taxon>Caulobacteraceae</taxon>
        <taxon>Phenylobacterium</taxon>
    </lineage>
</organism>
<feature type="domain" description="Double-GTPase 2" evidence="2">
    <location>
        <begin position="80"/>
        <end position="307"/>
    </location>
</feature>
<name>A0A975G4E3_9CAUL</name>
<proteinExistence type="predicted"/>
<evidence type="ECO:0000313" key="3">
    <source>
        <dbReference type="EMBL" id="QUD90589.1"/>
    </source>
</evidence>
<dbReference type="AlphaFoldDB" id="A0A975G4E3"/>
<dbReference type="RefSeq" id="WP_211940639.1">
    <property type="nucleotide sequence ID" value="NZ_CP073078.1"/>
</dbReference>
<dbReference type="Pfam" id="PF19993">
    <property type="entry name" value="DO-GTPase2"/>
    <property type="match status" value="1"/>
</dbReference>
<dbReference type="Proteomes" id="UP000676409">
    <property type="component" value="Chromosome"/>
</dbReference>
<dbReference type="InterPro" id="IPR045528">
    <property type="entry name" value="DO-GTPase2"/>
</dbReference>
<gene>
    <name evidence="3" type="ORF">KCG34_12315</name>
</gene>
<feature type="region of interest" description="Disordered" evidence="1">
    <location>
        <begin position="33"/>
        <end position="59"/>
    </location>
</feature>
<sequence length="334" mass="36166">MSEASVLCANADCNIAIDGKCIEGLARETCPNFGRTPTADDDDGETLSTTIEPDSQPLEPSAVLEADSATRLLRERAGRRVGVIATFDAGKTSLIAAMYDVFQRGPVGGIGFAGSSTLHSFEVACHDSRSASRRPEASIFRTPRGDARFYHLDLCHEDRDEILTLLIADRAGEEYLQVGRQISNANPLFEVWRADTLTLLVDGARLIDPTQRHNVRAEIESIVQGLSEAGALSGVQRLAIALTKHDAVLASTRQASAIGDFDRLVASIRANFAPFFAEIETFITTASPKEPGGHRGEGLPELLLFWLKAPIVPEVPLVAPVGTRDFERLKELES</sequence>
<keyword evidence="4" id="KW-1185">Reference proteome</keyword>
<evidence type="ECO:0000256" key="1">
    <source>
        <dbReference type="SAM" id="MobiDB-lite"/>
    </source>
</evidence>